<feature type="domain" description="Cation efflux protein cytoplasmic" evidence="11">
    <location>
        <begin position="218"/>
        <end position="292"/>
    </location>
</feature>
<dbReference type="OrthoDB" id="9809646at2"/>
<evidence type="ECO:0000256" key="5">
    <source>
        <dbReference type="ARBA" id="ARBA00022906"/>
    </source>
</evidence>
<accession>A0A1H7VB29</accession>
<dbReference type="Pfam" id="PF16916">
    <property type="entry name" value="ZT_dimer"/>
    <property type="match status" value="1"/>
</dbReference>
<comment type="similarity">
    <text evidence="2">Belongs to the cation diffusion facilitator (CDF) transporter (TC 2.A.4) family. SLC30A subfamily.</text>
</comment>
<feature type="transmembrane region" description="Helical" evidence="9">
    <location>
        <begin position="22"/>
        <end position="43"/>
    </location>
</feature>
<evidence type="ECO:0000256" key="3">
    <source>
        <dbReference type="ARBA" id="ARBA00022448"/>
    </source>
</evidence>
<evidence type="ECO:0000256" key="6">
    <source>
        <dbReference type="ARBA" id="ARBA00022989"/>
    </source>
</evidence>
<dbReference type="InterPro" id="IPR050681">
    <property type="entry name" value="CDF/SLC30A"/>
</dbReference>
<keyword evidence="5" id="KW-0864">Zinc transport</keyword>
<dbReference type="EMBL" id="FNZZ01000009">
    <property type="protein sequence ID" value="SEM05997.1"/>
    <property type="molecule type" value="Genomic_DNA"/>
</dbReference>
<dbReference type="SUPFAM" id="SSF160240">
    <property type="entry name" value="Cation efflux protein cytoplasmic domain-like"/>
    <property type="match status" value="1"/>
</dbReference>
<evidence type="ECO:0000256" key="7">
    <source>
        <dbReference type="ARBA" id="ARBA00023065"/>
    </source>
</evidence>
<protein>
    <submittedName>
        <fullName evidence="12">Cobalt-zinc-cadmium efflux system protein</fullName>
    </submittedName>
</protein>
<evidence type="ECO:0000256" key="4">
    <source>
        <dbReference type="ARBA" id="ARBA00022692"/>
    </source>
</evidence>
<dbReference type="GO" id="GO:0005886">
    <property type="term" value="C:plasma membrane"/>
    <property type="evidence" value="ECO:0007669"/>
    <property type="project" value="TreeGrafter"/>
</dbReference>
<reference evidence="13" key="1">
    <citation type="submission" date="2016-10" db="EMBL/GenBank/DDBJ databases">
        <authorList>
            <person name="Varghese N."/>
            <person name="Submissions S."/>
        </authorList>
    </citation>
    <scope>NUCLEOTIDE SEQUENCE [LARGE SCALE GENOMIC DNA]</scope>
    <source>
        <strain evidence="13">JS21-1</strain>
    </source>
</reference>
<dbReference type="STRING" id="1855283.SAMN05216382_3214"/>
<dbReference type="NCBIfam" id="TIGR01297">
    <property type="entry name" value="CDF"/>
    <property type="match status" value="1"/>
</dbReference>
<dbReference type="RefSeq" id="WP_093008141.1">
    <property type="nucleotide sequence ID" value="NZ_FNZZ01000009.1"/>
</dbReference>
<dbReference type="InterPro" id="IPR027469">
    <property type="entry name" value="Cation_efflux_TMD_sf"/>
</dbReference>
<dbReference type="InterPro" id="IPR058533">
    <property type="entry name" value="Cation_efflux_TM"/>
</dbReference>
<feature type="transmembrane region" description="Helical" evidence="9">
    <location>
        <begin position="184"/>
        <end position="206"/>
    </location>
</feature>
<dbReference type="InterPro" id="IPR002524">
    <property type="entry name" value="Cation_efflux"/>
</dbReference>
<evidence type="ECO:0000256" key="9">
    <source>
        <dbReference type="SAM" id="Phobius"/>
    </source>
</evidence>
<dbReference type="Pfam" id="PF01545">
    <property type="entry name" value="Cation_efflux"/>
    <property type="match status" value="1"/>
</dbReference>
<keyword evidence="8 9" id="KW-0472">Membrane</keyword>
<name>A0A1H7VB29_9SPHN</name>
<dbReference type="InterPro" id="IPR036837">
    <property type="entry name" value="Cation_efflux_CTD_sf"/>
</dbReference>
<dbReference type="PANTHER" id="PTHR11562">
    <property type="entry name" value="CATION EFFLUX PROTEIN/ ZINC TRANSPORTER"/>
    <property type="match status" value="1"/>
</dbReference>
<keyword evidence="5" id="KW-0862">Zinc</keyword>
<dbReference type="Gene3D" id="1.20.1510.10">
    <property type="entry name" value="Cation efflux protein transmembrane domain"/>
    <property type="match status" value="1"/>
</dbReference>
<keyword evidence="3" id="KW-0813">Transport</keyword>
<evidence type="ECO:0000313" key="13">
    <source>
        <dbReference type="Proteomes" id="UP000199214"/>
    </source>
</evidence>
<sequence>MSHDHDHAGHGHSHAPASFGRAFAIGTALNIGFVVVEAVYGILAGSMALLADAGHNLSDVLGLVIAWGAATLAKRSPSARYTYGLRSSSILAAFLNALLLLVAIAVIAVEAIRRFSEPAPVAGTTVMIVAAIGIVINGVTAWLFVSGRKGDLNVRGAFLHMAADAAVSAGVVVAGFIISRTGWAWIDPVTSLVIVAVIAIGTWGLLRDSVNMSLQATPPGLDTEEVADFLRQRPGVAAIHDLHIWPLSTTETALTVHLLVPSGYPGDAYTIDLGAALHQRFGIDHATVQIETDAGTPCRLEPDTVV</sequence>
<keyword evidence="7" id="KW-0406">Ion transport</keyword>
<dbReference type="Proteomes" id="UP000199214">
    <property type="component" value="Unassembled WGS sequence"/>
</dbReference>
<keyword evidence="4 9" id="KW-0812">Transmembrane</keyword>
<evidence type="ECO:0000259" key="11">
    <source>
        <dbReference type="Pfam" id="PF16916"/>
    </source>
</evidence>
<dbReference type="AlphaFoldDB" id="A0A1H7VB29"/>
<evidence type="ECO:0000256" key="8">
    <source>
        <dbReference type="ARBA" id="ARBA00023136"/>
    </source>
</evidence>
<evidence type="ECO:0000256" key="2">
    <source>
        <dbReference type="ARBA" id="ARBA00008873"/>
    </source>
</evidence>
<gene>
    <name evidence="12" type="ORF">SAMN05216382_3214</name>
</gene>
<dbReference type="SUPFAM" id="SSF161111">
    <property type="entry name" value="Cation efflux protein transmembrane domain-like"/>
    <property type="match status" value="1"/>
</dbReference>
<dbReference type="GO" id="GO:0005385">
    <property type="term" value="F:zinc ion transmembrane transporter activity"/>
    <property type="evidence" value="ECO:0007669"/>
    <property type="project" value="TreeGrafter"/>
</dbReference>
<dbReference type="InterPro" id="IPR027470">
    <property type="entry name" value="Cation_efflux_CTD"/>
</dbReference>
<proteinExistence type="inferred from homology"/>
<feature type="transmembrane region" description="Helical" evidence="9">
    <location>
        <begin position="157"/>
        <end position="178"/>
    </location>
</feature>
<feature type="transmembrane region" description="Helical" evidence="9">
    <location>
        <begin position="85"/>
        <end position="109"/>
    </location>
</feature>
<keyword evidence="13" id="KW-1185">Reference proteome</keyword>
<feature type="transmembrane region" description="Helical" evidence="9">
    <location>
        <begin position="121"/>
        <end position="145"/>
    </location>
</feature>
<evidence type="ECO:0000259" key="10">
    <source>
        <dbReference type="Pfam" id="PF01545"/>
    </source>
</evidence>
<keyword evidence="6 9" id="KW-1133">Transmembrane helix</keyword>
<organism evidence="12 13">
    <name type="scientific">Sphingomonas palmae</name>
    <dbReference type="NCBI Taxonomy" id="1855283"/>
    <lineage>
        <taxon>Bacteria</taxon>
        <taxon>Pseudomonadati</taxon>
        <taxon>Pseudomonadota</taxon>
        <taxon>Alphaproteobacteria</taxon>
        <taxon>Sphingomonadales</taxon>
        <taxon>Sphingomonadaceae</taxon>
        <taxon>Sphingomonas</taxon>
    </lineage>
</organism>
<dbReference type="PANTHER" id="PTHR11562:SF17">
    <property type="entry name" value="RE54080P-RELATED"/>
    <property type="match status" value="1"/>
</dbReference>
<evidence type="ECO:0000313" key="12">
    <source>
        <dbReference type="EMBL" id="SEM05997.1"/>
    </source>
</evidence>
<comment type="subcellular location">
    <subcellularLocation>
        <location evidence="1">Membrane</location>
        <topology evidence="1">Multi-pass membrane protein</topology>
    </subcellularLocation>
</comment>
<evidence type="ECO:0000256" key="1">
    <source>
        <dbReference type="ARBA" id="ARBA00004141"/>
    </source>
</evidence>
<feature type="domain" description="Cation efflux protein transmembrane" evidence="10">
    <location>
        <begin position="25"/>
        <end position="211"/>
    </location>
</feature>